<dbReference type="AlphaFoldDB" id="L8GPJ2"/>
<evidence type="ECO:0000313" key="3">
    <source>
        <dbReference type="Proteomes" id="UP000011083"/>
    </source>
</evidence>
<dbReference type="RefSeq" id="XP_004336054.1">
    <property type="nucleotide sequence ID" value="XM_004336006.1"/>
</dbReference>
<feature type="compositionally biased region" description="Polar residues" evidence="1">
    <location>
        <begin position="495"/>
        <end position="508"/>
    </location>
</feature>
<organism evidence="2 3">
    <name type="scientific">Acanthamoeba castellanii (strain ATCC 30010 / Neff)</name>
    <dbReference type="NCBI Taxonomy" id="1257118"/>
    <lineage>
        <taxon>Eukaryota</taxon>
        <taxon>Amoebozoa</taxon>
        <taxon>Discosea</taxon>
        <taxon>Longamoebia</taxon>
        <taxon>Centramoebida</taxon>
        <taxon>Acanthamoebidae</taxon>
        <taxon>Acanthamoeba</taxon>
    </lineage>
</organism>
<feature type="compositionally biased region" description="Polar residues" evidence="1">
    <location>
        <begin position="236"/>
        <end position="245"/>
    </location>
</feature>
<keyword evidence="3" id="KW-1185">Reference proteome</keyword>
<feature type="compositionally biased region" description="Acidic residues" evidence="1">
    <location>
        <begin position="252"/>
        <end position="263"/>
    </location>
</feature>
<dbReference type="GeneID" id="14914481"/>
<accession>L8GPJ2</accession>
<protein>
    <submittedName>
        <fullName evidence="2">Uncharacterized protein</fullName>
    </submittedName>
</protein>
<dbReference type="EMBL" id="KB008073">
    <property type="protein sequence ID" value="ELR14041.1"/>
    <property type="molecule type" value="Genomic_DNA"/>
</dbReference>
<evidence type="ECO:0000256" key="1">
    <source>
        <dbReference type="SAM" id="MobiDB-lite"/>
    </source>
</evidence>
<sequence length="566" mass="61479">MEETEALRMGPILSNVVLHDVTTGKVLLPNVQFVYQGEELAPQVLQRAWITVHLQQDGSVAQINSIQPDARVNGFHLSNDETTGETLHVEGFFPFEVPELSHLPKSSYELLQEFQQRSSFIRSLLVEAADEGLFKPVDHSFAEDGMSRQLQPRLSDDGLDAFLHIPAPQPAPPHPQHTGQRDNVAVSSSSILSPQPHIKKQLLDDHSQSPPAERSSAATNNVEHHRHSRVDMHPQLQHSPDFNTGRSGGDVNEGEGDGDDDDDLARSEAERGQLKDIVLKFHRNRHALLSPPQDDDDFTSLPPMGLSAATPNRNTAPSPYPYQRDELLGSGGGVGVGGLAGDITMSPTPREAPKVCLSPYKRATLVYSGQHIHSSVSTSSSSSSSSTPSGSSSAVPTRKSLFNSGDALGTLGVSSSGVPSRHGHGIELGLLPSSSSPPLPMQREIVDKVKVALDEAVQSVKSRIIEEQLFNWAQPPQPNTRRNHYPAMHNYQRPEITSSPTAMPQASYQRYEEPRGADQVLSGRQMLRTSSSGVAQYAHVPPSYSPPPAIASSPTSSPPFVPRDYH</sequence>
<gene>
    <name evidence="2" type="ORF">ACA1_366530</name>
</gene>
<dbReference type="KEGG" id="acan:ACA1_366530"/>
<proteinExistence type="predicted"/>
<dbReference type="VEuPathDB" id="AmoebaDB:ACA1_366530"/>
<name>L8GPJ2_ACACF</name>
<feature type="region of interest" description="Disordered" evidence="1">
    <location>
        <begin position="374"/>
        <end position="398"/>
    </location>
</feature>
<feature type="region of interest" description="Disordered" evidence="1">
    <location>
        <begin position="494"/>
        <end position="566"/>
    </location>
</feature>
<feature type="region of interest" description="Disordered" evidence="1">
    <location>
        <begin position="160"/>
        <end position="264"/>
    </location>
</feature>
<feature type="compositionally biased region" description="Pro residues" evidence="1">
    <location>
        <begin position="556"/>
        <end position="566"/>
    </location>
</feature>
<feature type="compositionally biased region" description="Low complexity" evidence="1">
    <location>
        <begin position="374"/>
        <end position="393"/>
    </location>
</feature>
<evidence type="ECO:0000313" key="2">
    <source>
        <dbReference type="EMBL" id="ELR14041.1"/>
    </source>
</evidence>
<dbReference type="Proteomes" id="UP000011083">
    <property type="component" value="Unassembled WGS sequence"/>
</dbReference>
<feature type="region of interest" description="Disordered" evidence="1">
    <location>
        <begin position="413"/>
        <end position="439"/>
    </location>
</feature>
<reference evidence="2 3" key="1">
    <citation type="journal article" date="2013" name="Genome Biol.">
        <title>Genome of Acanthamoeba castellanii highlights extensive lateral gene transfer and early evolution of tyrosine kinase signaling.</title>
        <authorList>
            <person name="Clarke M."/>
            <person name="Lohan A.J."/>
            <person name="Liu B."/>
            <person name="Lagkouvardos I."/>
            <person name="Roy S."/>
            <person name="Zafar N."/>
            <person name="Bertelli C."/>
            <person name="Schilde C."/>
            <person name="Kianianmomeni A."/>
            <person name="Burglin T.R."/>
            <person name="Frech C."/>
            <person name="Turcotte B."/>
            <person name="Kopec K.O."/>
            <person name="Synnott J.M."/>
            <person name="Choo C."/>
            <person name="Paponov I."/>
            <person name="Finkler A."/>
            <person name="Soon Heng Tan C."/>
            <person name="Hutchins A.P."/>
            <person name="Weinmeier T."/>
            <person name="Rattei T."/>
            <person name="Chu J.S."/>
            <person name="Gimenez G."/>
            <person name="Irimia M."/>
            <person name="Rigden D.J."/>
            <person name="Fitzpatrick D.A."/>
            <person name="Lorenzo-Morales J."/>
            <person name="Bateman A."/>
            <person name="Chiu C.H."/>
            <person name="Tang P."/>
            <person name="Hegemann P."/>
            <person name="Fromm H."/>
            <person name="Raoult D."/>
            <person name="Greub G."/>
            <person name="Miranda-Saavedra D."/>
            <person name="Chen N."/>
            <person name="Nash P."/>
            <person name="Ginger M.L."/>
            <person name="Horn M."/>
            <person name="Schaap P."/>
            <person name="Caler L."/>
            <person name="Loftus B."/>
        </authorList>
    </citation>
    <scope>NUCLEOTIDE SEQUENCE [LARGE SCALE GENOMIC DNA]</scope>
    <source>
        <strain evidence="2 3">Neff</strain>
    </source>
</reference>
<feature type="region of interest" description="Disordered" evidence="1">
    <location>
        <begin position="290"/>
        <end position="321"/>
    </location>
</feature>